<evidence type="ECO:0000259" key="8">
    <source>
        <dbReference type="Pfam" id="PF01545"/>
    </source>
</evidence>
<dbReference type="InterPro" id="IPR058533">
    <property type="entry name" value="Cation_efflux_TM"/>
</dbReference>
<dbReference type="InterPro" id="IPR027469">
    <property type="entry name" value="Cation_efflux_TMD_sf"/>
</dbReference>
<dbReference type="InterPro" id="IPR002524">
    <property type="entry name" value="Cation_efflux"/>
</dbReference>
<feature type="transmembrane region" description="Helical" evidence="7">
    <location>
        <begin position="159"/>
        <end position="181"/>
    </location>
</feature>
<dbReference type="Gene3D" id="1.20.1510.10">
    <property type="entry name" value="Cation efflux protein transmembrane domain"/>
    <property type="match status" value="1"/>
</dbReference>
<feature type="compositionally biased region" description="Basic and acidic residues" evidence="6">
    <location>
        <begin position="14"/>
        <end position="29"/>
    </location>
</feature>
<keyword evidence="4 7" id="KW-1133">Transmembrane helix</keyword>
<dbReference type="NCBIfam" id="TIGR01297">
    <property type="entry name" value="CDF"/>
    <property type="match status" value="1"/>
</dbReference>
<evidence type="ECO:0000256" key="7">
    <source>
        <dbReference type="SAM" id="Phobius"/>
    </source>
</evidence>
<keyword evidence="3" id="KW-0813">Transport</keyword>
<keyword evidence="3" id="KW-0862">Zinc</keyword>
<feature type="transmembrane region" description="Helical" evidence="7">
    <location>
        <begin position="187"/>
        <end position="208"/>
    </location>
</feature>
<organism evidence="9 10">
    <name type="scientific">Basfia succiniciproducens</name>
    <dbReference type="NCBI Taxonomy" id="653940"/>
    <lineage>
        <taxon>Bacteria</taxon>
        <taxon>Pseudomonadati</taxon>
        <taxon>Pseudomonadota</taxon>
        <taxon>Gammaproteobacteria</taxon>
        <taxon>Pasteurellales</taxon>
        <taxon>Pasteurellaceae</taxon>
        <taxon>Basfia</taxon>
    </lineage>
</organism>
<feature type="region of interest" description="Disordered" evidence="6">
    <location>
        <begin position="1"/>
        <end position="29"/>
    </location>
</feature>
<dbReference type="Pfam" id="PF01545">
    <property type="entry name" value="Cation_efflux"/>
    <property type="match status" value="1"/>
</dbReference>
<evidence type="ECO:0000313" key="9">
    <source>
        <dbReference type="EMBL" id="SCX99335.1"/>
    </source>
</evidence>
<dbReference type="PANTHER" id="PTHR11562:SF17">
    <property type="entry name" value="RE54080P-RELATED"/>
    <property type="match status" value="1"/>
</dbReference>
<evidence type="ECO:0000256" key="6">
    <source>
        <dbReference type="SAM" id="MobiDB-lite"/>
    </source>
</evidence>
<feature type="transmembrane region" description="Helical" evidence="7">
    <location>
        <begin position="123"/>
        <end position="147"/>
    </location>
</feature>
<evidence type="ECO:0000256" key="1">
    <source>
        <dbReference type="ARBA" id="ARBA00004141"/>
    </source>
</evidence>
<evidence type="ECO:0000256" key="4">
    <source>
        <dbReference type="ARBA" id="ARBA00022989"/>
    </source>
</evidence>
<sequence>MNAQAKKDKQAHHEHHDHSQVHTEHEHSQVPKNKMILGISLAIISCYMVVEFIGGYLFNSLTLMADAGHMANDSLSLFLALVALFLSAKAQKWFALLNGTSLVFVAVMILIEAFKRWQAPTEMAALPMMTVATIGLLVNILVAWIMLKSDQENLNIKAAYLHVLADLFGSVVAIIAGLSAWLLNWHWVDVVASVILSALVLRSGLSVIKQAITALRSDSEEFNMDTHSH</sequence>
<evidence type="ECO:0000256" key="3">
    <source>
        <dbReference type="ARBA" id="ARBA00022906"/>
    </source>
</evidence>
<name>A0A1G5CA26_9PAST</name>
<evidence type="ECO:0000256" key="5">
    <source>
        <dbReference type="ARBA" id="ARBA00023136"/>
    </source>
</evidence>
<accession>A0A1G5CA26</accession>
<feature type="domain" description="Cation efflux protein transmembrane" evidence="8">
    <location>
        <begin position="39"/>
        <end position="215"/>
    </location>
</feature>
<dbReference type="RefSeq" id="WP_090655000.1">
    <property type="nucleotide sequence ID" value="NZ_CP015031.1"/>
</dbReference>
<keyword evidence="2 7" id="KW-0812">Transmembrane</keyword>
<dbReference type="Proteomes" id="UP000199588">
    <property type="component" value="Unassembled WGS sequence"/>
</dbReference>
<keyword evidence="10" id="KW-1185">Reference proteome</keyword>
<dbReference type="PANTHER" id="PTHR11562">
    <property type="entry name" value="CATION EFFLUX PROTEIN/ ZINC TRANSPORTER"/>
    <property type="match status" value="1"/>
</dbReference>
<proteinExistence type="predicted"/>
<reference evidence="9 10" key="1">
    <citation type="submission" date="2016-10" db="EMBL/GenBank/DDBJ databases">
        <authorList>
            <person name="Varghese N."/>
            <person name="Submissions S."/>
        </authorList>
    </citation>
    <scope>NUCLEOTIDE SEQUENCE [LARGE SCALE GENOMIC DNA]</scope>
    <source>
        <strain evidence="9 10">DSM 22022</strain>
    </source>
</reference>
<keyword evidence="3" id="KW-0864">Zinc transport</keyword>
<dbReference type="InterPro" id="IPR050681">
    <property type="entry name" value="CDF/SLC30A"/>
</dbReference>
<keyword evidence="5 7" id="KW-0472">Membrane</keyword>
<evidence type="ECO:0000256" key="2">
    <source>
        <dbReference type="ARBA" id="ARBA00022692"/>
    </source>
</evidence>
<gene>
    <name evidence="9" type="ORF">SAMN02910354_01105</name>
</gene>
<comment type="caution">
    <text evidence="9">The sequence shown here is derived from an EMBL/GenBank/DDBJ whole genome shotgun (WGS) entry which is preliminary data.</text>
</comment>
<protein>
    <submittedName>
        <fullName evidence="9">Cobalt-zinc-cadmium efflux system protein</fullName>
    </submittedName>
</protein>
<feature type="transmembrane region" description="Helical" evidence="7">
    <location>
        <begin position="35"/>
        <end position="58"/>
    </location>
</feature>
<evidence type="ECO:0000313" key="10">
    <source>
        <dbReference type="Proteomes" id="UP000199588"/>
    </source>
</evidence>
<dbReference type="SUPFAM" id="SSF161111">
    <property type="entry name" value="Cation efflux protein transmembrane domain-like"/>
    <property type="match status" value="1"/>
</dbReference>
<feature type="transmembrane region" description="Helical" evidence="7">
    <location>
        <begin position="70"/>
        <end position="86"/>
    </location>
</feature>
<comment type="subcellular location">
    <subcellularLocation>
        <location evidence="1">Membrane</location>
        <topology evidence="1">Multi-pass membrane protein</topology>
    </subcellularLocation>
</comment>
<keyword evidence="3" id="KW-0406">Ion transport</keyword>
<dbReference type="EMBL" id="FMUQ01000007">
    <property type="protein sequence ID" value="SCX99335.1"/>
    <property type="molecule type" value="Genomic_DNA"/>
</dbReference>
<feature type="transmembrane region" description="Helical" evidence="7">
    <location>
        <begin position="93"/>
        <end position="111"/>
    </location>
</feature>